<dbReference type="PANTHER" id="PTHR43096">
    <property type="entry name" value="DNAJ HOMOLOG 1, MITOCHONDRIAL-RELATED"/>
    <property type="match status" value="1"/>
</dbReference>
<organism evidence="18 19">
    <name type="scientific">Nitrospirillum amazonense</name>
    <dbReference type="NCBI Taxonomy" id="28077"/>
    <lineage>
        <taxon>Bacteria</taxon>
        <taxon>Pseudomonadati</taxon>
        <taxon>Pseudomonadota</taxon>
        <taxon>Alphaproteobacteria</taxon>
        <taxon>Rhodospirillales</taxon>
        <taxon>Azospirillaceae</taxon>
        <taxon>Nitrospirillum</taxon>
    </lineage>
</organism>
<dbReference type="GO" id="GO:0042026">
    <property type="term" value="P:protein refolding"/>
    <property type="evidence" value="ECO:0007669"/>
    <property type="project" value="TreeGrafter"/>
</dbReference>
<evidence type="ECO:0000259" key="17">
    <source>
        <dbReference type="PROSITE" id="PS51188"/>
    </source>
</evidence>
<dbReference type="GO" id="GO:0009408">
    <property type="term" value="P:response to heat"/>
    <property type="evidence" value="ECO:0007669"/>
    <property type="project" value="InterPro"/>
</dbReference>
<dbReference type="CDD" id="cd10747">
    <property type="entry name" value="DnaJ_C"/>
    <property type="match status" value="1"/>
</dbReference>
<gene>
    <name evidence="14" type="primary">dnaJ</name>
    <name evidence="18" type="ORF">FBZ87_104335</name>
</gene>
<protein>
    <recommendedName>
        <fullName evidence="13 14">Chaperone protein DnaJ</fullName>
    </recommendedName>
</protein>
<comment type="cofactor">
    <cofactor evidence="14">
        <name>Zn(2+)</name>
        <dbReference type="ChEBI" id="CHEBI:29105"/>
    </cofactor>
    <text evidence="14">Binds 2 Zn(2+) ions per monomer.</text>
</comment>
<keyword evidence="5 14" id="KW-0479">Metal-binding</keyword>
<dbReference type="Gene3D" id="2.60.260.20">
    <property type="entry name" value="Urease metallochaperone UreE, N-terminal domain"/>
    <property type="match status" value="2"/>
</dbReference>
<dbReference type="InterPro" id="IPR012724">
    <property type="entry name" value="DnaJ"/>
</dbReference>
<dbReference type="NCBIfam" id="TIGR02349">
    <property type="entry name" value="DnaJ_bact"/>
    <property type="match status" value="1"/>
</dbReference>
<evidence type="ECO:0000256" key="13">
    <source>
        <dbReference type="ARBA" id="ARBA00067609"/>
    </source>
</evidence>
<dbReference type="SUPFAM" id="SSF46565">
    <property type="entry name" value="Chaperone J-domain"/>
    <property type="match status" value="1"/>
</dbReference>
<evidence type="ECO:0000313" key="19">
    <source>
        <dbReference type="Proteomes" id="UP000320516"/>
    </source>
</evidence>
<dbReference type="NCBIfam" id="NF008035">
    <property type="entry name" value="PRK10767.1"/>
    <property type="match status" value="1"/>
</dbReference>
<dbReference type="GO" id="GO:0006260">
    <property type="term" value="P:DNA replication"/>
    <property type="evidence" value="ECO:0007669"/>
    <property type="project" value="UniProtKB-KW"/>
</dbReference>
<dbReference type="FunFam" id="2.60.260.20:FF:000004">
    <property type="entry name" value="Molecular chaperone DnaJ"/>
    <property type="match status" value="1"/>
</dbReference>
<dbReference type="InterPro" id="IPR001623">
    <property type="entry name" value="DnaJ_domain"/>
</dbReference>
<feature type="binding site" evidence="14">
    <location>
        <position position="149"/>
    </location>
    <ligand>
        <name>Zn(2+)</name>
        <dbReference type="ChEBI" id="CHEBI:29105"/>
        <label>1</label>
    </ligand>
</feature>
<dbReference type="InterPro" id="IPR008971">
    <property type="entry name" value="HSP40/DnaJ_pept-bd"/>
</dbReference>
<comment type="subcellular location">
    <subcellularLocation>
        <location evidence="1 14">Cytoplasm</location>
    </subcellularLocation>
</comment>
<dbReference type="FunFam" id="2.60.260.20:FF:000009">
    <property type="entry name" value="Putative Mitochondrial DnaJ chaperone"/>
    <property type="match status" value="1"/>
</dbReference>
<name>A0A560JVS8_9PROT</name>
<dbReference type="InterPro" id="IPR036410">
    <property type="entry name" value="HSP_DnaJ_Cys-rich_dom_sf"/>
</dbReference>
<comment type="function">
    <text evidence="11 14">Participates actively in the response to hyperosmotic and heat shock by preventing the aggregation of stress-denatured proteins and by disaggregating proteins, also in an autonomous, DnaK-independent fashion. Unfolded proteins bind initially to DnaJ; upon interaction with the DnaJ-bound protein, DnaK hydrolyzes its bound ATP, resulting in the formation of a stable complex. GrpE releases ADP from DnaK; ATP binding to DnaK triggers the release of the substrate protein, thus completing the reaction cycle. Several rounds of ATP-dependent interactions between DnaJ, DnaK and GrpE are required for fully efficient folding. Also involved, together with DnaK and GrpE, in the DNA replication of plasmids through activation of initiation proteins.</text>
</comment>
<dbReference type="Pfam" id="PF00684">
    <property type="entry name" value="DnaJ_CXXCXGXG"/>
    <property type="match status" value="1"/>
</dbReference>
<dbReference type="SUPFAM" id="SSF49493">
    <property type="entry name" value="HSP40/DnaJ peptide-binding domain"/>
    <property type="match status" value="2"/>
</dbReference>
<dbReference type="CDD" id="cd10719">
    <property type="entry name" value="DnaJ_zf"/>
    <property type="match status" value="1"/>
</dbReference>
<keyword evidence="9 14" id="KW-0346">Stress response</keyword>
<feature type="repeat" description="CXXCXGXG motif" evidence="14">
    <location>
        <begin position="149"/>
        <end position="156"/>
    </location>
</feature>
<accession>A0A560JVS8</accession>
<dbReference type="GO" id="GO:0005737">
    <property type="term" value="C:cytoplasm"/>
    <property type="evidence" value="ECO:0007669"/>
    <property type="project" value="UniProtKB-SubCell"/>
</dbReference>
<evidence type="ECO:0000256" key="6">
    <source>
        <dbReference type="ARBA" id="ARBA00022737"/>
    </source>
</evidence>
<dbReference type="FunFam" id="2.10.230.10:FF:000002">
    <property type="entry name" value="Molecular chaperone DnaJ"/>
    <property type="match status" value="1"/>
</dbReference>
<feature type="binding site" evidence="14">
    <location>
        <position position="191"/>
    </location>
    <ligand>
        <name>Zn(2+)</name>
        <dbReference type="ChEBI" id="CHEBI:29105"/>
        <label>2</label>
    </ligand>
</feature>
<comment type="subunit">
    <text evidence="2 14">Homodimer.</text>
</comment>
<feature type="repeat" description="CXXCXGXG motif" evidence="14">
    <location>
        <begin position="188"/>
        <end position="195"/>
    </location>
</feature>
<dbReference type="AlphaFoldDB" id="A0A560JVS8"/>
<evidence type="ECO:0000256" key="8">
    <source>
        <dbReference type="ARBA" id="ARBA00022833"/>
    </source>
</evidence>
<dbReference type="InterPro" id="IPR001305">
    <property type="entry name" value="HSP_DnaJ_Cys-rich_dom"/>
</dbReference>
<evidence type="ECO:0000256" key="11">
    <source>
        <dbReference type="ARBA" id="ARBA00053423"/>
    </source>
</evidence>
<dbReference type="PROSITE" id="PS50076">
    <property type="entry name" value="DNAJ_2"/>
    <property type="match status" value="1"/>
</dbReference>
<dbReference type="InterPro" id="IPR002939">
    <property type="entry name" value="DnaJ_C"/>
</dbReference>
<reference evidence="18 19" key="1">
    <citation type="submission" date="2019-06" db="EMBL/GenBank/DDBJ databases">
        <title>Genomic Encyclopedia of Type Strains, Phase IV (KMG-V): Genome sequencing to study the core and pangenomes of soil and plant-associated prokaryotes.</title>
        <authorList>
            <person name="Whitman W."/>
        </authorList>
    </citation>
    <scope>NUCLEOTIDE SEQUENCE [LARGE SCALE GENOMIC DNA]</scope>
    <source>
        <strain evidence="18 19">BR 12005</strain>
    </source>
</reference>
<dbReference type="HAMAP" id="MF_01152">
    <property type="entry name" value="DnaJ"/>
    <property type="match status" value="1"/>
</dbReference>
<dbReference type="Proteomes" id="UP000320516">
    <property type="component" value="Unassembled WGS sequence"/>
</dbReference>
<evidence type="ECO:0000256" key="5">
    <source>
        <dbReference type="ARBA" id="ARBA00022723"/>
    </source>
</evidence>
<evidence type="ECO:0000256" key="10">
    <source>
        <dbReference type="ARBA" id="ARBA00023186"/>
    </source>
</evidence>
<keyword evidence="6 14" id="KW-0677">Repeat</keyword>
<feature type="repeat" description="CXXCXGXG motif" evidence="14">
    <location>
        <begin position="202"/>
        <end position="209"/>
    </location>
</feature>
<evidence type="ECO:0000259" key="16">
    <source>
        <dbReference type="PROSITE" id="PS50076"/>
    </source>
</evidence>
<feature type="binding site" evidence="14">
    <location>
        <position position="205"/>
    </location>
    <ligand>
        <name>Zn(2+)</name>
        <dbReference type="ChEBI" id="CHEBI:29105"/>
        <label>1</label>
    </ligand>
</feature>
<dbReference type="EMBL" id="VITV01000004">
    <property type="protein sequence ID" value="TWB75232.1"/>
    <property type="molecule type" value="Genomic_DNA"/>
</dbReference>
<dbReference type="Gene3D" id="1.10.287.110">
    <property type="entry name" value="DnaJ domain"/>
    <property type="match status" value="1"/>
</dbReference>
<dbReference type="InterPro" id="IPR036869">
    <property type="entry name" value="J_dom_sf"/>
</dbReference>
<feature type="domain" description="J" evidence="16">
    <location>
        <begin position="5"/>
        <end position="70"/>
    </location>
</feature>
<feature type="repeat" description="CXXCXGXG motif" evidence="14">
    <location>
        <begin position="166"/>
        <end position="173"/>
    </location>
</feature>
<dbReference type="InterPro" id="IPR018253">
    <property type="entry name" value="DnaJ_domain_CS"/>
</dbReference>
<dbReference type="GO" id="GO:0051082">
    <property type="term" value="F:unfolded protein binding"/>
    <property type="evidence" value="ECO:0007669"/>
    <property type="project" value="UniProtKB-UniRule"/>
</dbReference>
<sequence length="380" mass="40742">MAKQDYYELLGVAKTASADDLKKAYRKLAMQYHPDRNQGDKAAEQKFKEVSEAYEVLKDEQKRAAYDRFGHAAFENGGGRAGGGAGGFDFGSGFADIFEEMFGDFMGGRRGGGQGPGRGSDLRYNLEISLEDAFKGTSTNVRVPTSVACDVCNGTGAESGTQPVTCPTCNGAGKVRAQQGFFTIERTCPACSGAGRVIKDPCRNCGGHGRVRKEKTLQVNIPAGVEDGTRIRLTGEGEAGARGAPPGDLYIFLAIAPHALFIRDGANIQCRVPIPMTTAALGGTVEVPTIDGSRARVSIPPGTQSGHQFRLKGKGMSVLRSTQRGDMYVTALVETPVNLTKRQQELMREFEKAGEEKGGTHPESEGFFAKVKELWADLKE</sequence>
<comment type="domain">
    <text evidence="14">The J domain is necessary and sufficient to stimulate DnaK ATPase activity. Zinc center 1 plays an important role in the autonomous, DnaK-independent chaperone activity of DnaJ. Zinc center 2 is essential for interaction with DnaK and for DnaJ activity.</text>
</comment>
<evidence type="ECO:0000256" key="2">
    <source>
        <dbReference type="ARBA" id="ARBA00011738"/>
    </source>
</evidence>
<evidence type="ECO:0000256" key="15">
    <source>
        <dbReference type="PROSITE-ProRule" id="PRU00546"/>
    </source>
</evidence>
<evidence type="ECO:0000256" key="14">
    <source>
        <dbReference type="HAMAP-Rule" id="MF_01152"/>
    </source>
</evidence>
<dbReference type="PROSITE" id="PS51188">
    <property type="entry name" value="ZF_CR"/>
    <property type="match status" value="1"/>
</dbReference>
<dbReference type="Pfam" id="PF00226">
    <property type="entry name" value="DnaJ"/>
    <property type="match status" value="1"/>
</dbReference>
<dbReference type="PANTHER" id="PTHR43096:SF48">
    <property type="entry name" value="CHAPERONE PROTEIN DNAJ"/>
    <property type="match status" value="1"/>
</dbReference>
<keyword evidence="3 14" id="KW-0963">Cytoplasm</keyword>
<dbReference type="Gene3D" id="2.10.230.10">
    <property type="entry name" value="Heat shock protein DnaJ, cysteine-rich domain"/>
    <property type="match status" value="1"/>
</dbReference>
<evidence type="ECO:0000256" key="4">
    <source>
        <dbReference type="ARBA" id="ARBA00022705"/>
    </source>
</evidence>
<dbReference type="RefSeq" id="WP_145610753.1">
    <property type="nucleotide sequence ID" value="NZ_JARPAF010000002.1"/>
</dbReference>
<evidence type="ECO:0000256" key="3">
    <source>
        <dbReference type="ARBA" id="ARBA00022490"/>
    </source>
</evidence>
<feature type="zinc finger region" description="CR-type" evidence="15">
    <location>
        <begin position="136"/>
        <end position="214"/>
    </location>
</feature>
<evidence type="ECO:0000256" key="9">
    <source>
        <dbReference type="ARBA" id="ARBA00023016"/>
    </source>
</evidence>
<dbReference type="SMART" id="SM00271">
    <property type="entry name" value="DnaJ"/>
    <property type="match status" value="1"/>
</dbReference>
<feature type="binding site" evidence="14">
    <location>
        <position position="188"/>
    </location>
    <ligand>
        <name>Zn(2+)</name>
        <dbReference type="ChEBI" id="CHEBI:29105"/>
        <label>2</label>
    </ligand>
</feature>
<dbReference type="CDD" id="cd06257">
    <property type="entry name" value="DnaJ"/>
    <property type="match status" value="1"/>
</dbReference>
<dbReference type="GO" id="GO:0005524">
    <property type="term" value="F:ATP binding"/>
    <property type="evidence" value="ECO:0007669"/>
    <property type="project" value="InterPro"/>
</dbReference>
<evidence type="ECO:0000256" key="7">
    <source>
        <dbReference type="ARBA" id="ARBA00022771"/>
    </source>
</evidence>
<evidence type="ECO:0000256" key="1">
    <source>
        <dbReference type="ARBA" id="ARBA00004496"/>
    </source>
</evidence>
<proteinExistence type="inferred from homology"/>
<dbReference type="SUPFAM" id="SSF57938">
    <property type="entry name" value="DnaJ/Hsp40 cysteine-rich domain"/>
    <property type="match status" value="1"/>
</dbReference>
<feature type="binding site" evidence="14">
    <location>
        <position position="169"/>
    </location>
    <ligand>
        <name>Zn(2+)</name>
        <dbReference type="ChEBI" id="CHEBI:29105"/>
        <label>2</label>
    </ligand>
</feature>
<evidence type="ECO:0000256" key="12">
    <source>
        <dbReference type="ARBA" id="ARBA00061004"/>
    </source>
</evidence>
<keyword evidence="7 14" id="KW-0863">Zinc-finger</keyword>
<comment type="caution">
    <text evidence="18">The sequence shown here is derived from an EMBL/GenBank/DDBJ whole genome shotgun (WGS) entry which is preliminary data.</text>
</comment>
<dbReference type="FunFam" id="1.10.287.110:FF:000034">
    <property type="entry name" value="Chaperone protein DnaJ"/>
    <property type="match status" value="1"/>
</dbReference>
<feature type="binding site" evidence="14">
    <location>
        <position position="166"/>
    </location>
    <ligand>
        <name>Zn(2+)</name>
        <dbReference type="ChEBI" id="CHEBI:29105"/>
        <label>2</label>
    </ligand>
</feature>
<evidence type="ECO:0000313" key="18">
    <source>
        <dbReference type="EMBL" id="TWB75232.1"/>
    </source>
</evidence>
<feature type="domain" description="CR-type" evidence="17">
    <location>
        <begin position="136"/>
        <end position="214"/>
    </location>
</feature>
<comment type="similarity">
    <text evidence="12 14">Belongs to the DnaJ family.</text>
</comment>
<dbReference type="PRINTS" id="PR00625">
    <property type="entry name" value="JDOMAIN"/>
</dbReference>
<dbReference type="GO" id="GO:0008270">
    <property type="term" value="F:zinc ion binding"/>
    <property type="evidence" value="ECO:0007669"/>
    <property type="project" value="UniProtKB-UniRule"/>
</dbReference>
<keyword evidence="8 14" id="KW-0862">Zinc</keyword>
<dbReference type="GO" id="GO:0031072">
    <property type="term" value="F:heat shock protein binding"/>
    <property type="evidence" value="ECO:0007669"/>
    <property type="project" value="InterPro"/>
</dbReference>
<dbReference type="Pfam" id="PF01556">
    <property type="entry name" value="DnaJ_C"/>
    <property type="match status" value="1"/>
</dbReference>
<keyword evidence="4 14" id="KW-0235">DNA replication</keyword>
<feature type="binding site" evidence="14">
    <location>
        <position position="202"/>
    </location>
    <ligand>
        <name>Zn(2+)</name>
        <dbReference type="ChEBI" id="CHEBI:29105"/>
        <label>1</label>
    </ligand>
</feature>
<keyword evidence="10 14" id="KW-0143">Chaperone</keyword>
<dbReference type="PROSITE" id="PS00636">
    <property type="entry name" value="DNAJ_1"/>
    <property type="match status" value="1"/>
</dbReference>
<feature type="binding site" evidence="14">
    <location>
        <position position="152"/>
    </location>
    <ligand>
        <name>Zn(2+)</name>
        <dbReference type="ChEBI" id="CHEBI:29105"/>
        <label>1</label>
    </ligand>
</feature>